<accession>B8BGV4</accession>
<dbReference type="EMBL" id="CM000135">
    <property type="protein sequence ID" value="EEC66956.1"/>
    <property type="molecule type" value="Genomic_DNA"/>
</dbReference>
<keyword evidence="3" id="KW-1185">Reference proteome</keyword>
<evidence type="ECO:0000313" key="3">
    <source>
        <dbReference type="Proteomes" id="UP000007015"/>
    </source>
</evidence>
<organism evidence="2 3">
    <name type="scientific">Oryza sativa subsp. indica</name>
    <name type="common">Rice</name>
    <dbReference type="NCBI Taxonomy" id="39946"/>
    <lineage>
        <taxon>Eukaryota</taxon>
        <taxon>Viridiplantae</taxon>
        <taxon>Streptophyta</taxon>
        <taxon>Embryophyta</taxon>
        <taxon>Tracheophyta</taxon>
        <taxon>Spermatophyta</taxon>
        <taxon>Magnoliopsida</taxon>
        <taxon>Liliopsida</taxon>
        <taxon>Poales</taxon>
        <taxon>Poaceae</taxon>
        <taxon>BOP clade</taxon>
        <taxon>Oryzoideae</taxon>
        <taxon>Oryzeae</taxon>
        <taxon>Oryzinae</taxon>
        <taxon>Oryza</taxon>
        <taxon>Oryza sativa</taxon>
    </lineage>
</organism>
<dbReference type="HOGENOM" id="CLU_2501918_0_0_1"/>
<dbReference type="Proteomes" id="UP000007015">
    <property type="component" value="Chromosome 10"/>
</dbReference>
<gene>
    <name evidence="2" type="ORF">OsI_33601</name>
</gene>
<name>B8BGV4_ORYSI</name>
<feature type="compositionally biased region" description="Basic and acidic residues" evidence="1">
    <location>
        <begin position="13"/>
        <end position="32"/>
    </location>
</feature>
<sequence length="86" mass="9705">MHHAPRASGNARQPRDDGDDGECKARDAHQEHMCPPQVEPLVLFLDHHHSQILLLQCNAMPGPKTLMQLKAMQQGTVYIFLSMVQH</sequence>
<feature type="region of interest" description="Disordered" evidence="1">
    <location>
        <begin position="1"/>
        <end position="32"/>
    </location>
</feature>
<proteinExistence type="predicted"/>
<evidence type="ECO:0000256" key="1">
    <source>
        <dbReference type="SAM" id="MobiDB-lite"/>
    </source>
</evidence>
<dbReference type="AlphaFoldDB" id="B8BGV4"/>
<reference evidence="2 3" key="1">
    <citation type="journal article" date="2005" name="PLoS Biol.">
        <title>The genomes of Oryza sativa: a history of duplications.</title>
        <authorList>
            <person name="Yu J."/>
            <person name="Wang J."/>
            <person name="Lin W."/>
            <person name="Li S."/>
            <person name="Li H."/>
            <person name="Zhou J."/>
            <person name="Ni P."/>
            <person name="Dong W."/>
            <person name="Hu S."/>
            <person name="Zeng C."/>
            <person name="Zhang J."/>
            <person name="Zhang Y."/>
            <person name="Li R."/>
            <person name="Xu Z."/>
            <person name="Li S."/>
            <person name="Li X."/>
            <person name="Zheng H."/>
            <person name="Cong L."/>
            <person name="Lin L."/>
            <person name="Yin J."/>
            <person name="Geng J."/>
            <person name="Li G."/>
            <person name="Shi J."/>
            <person name="Liu J."/>
            <person name="Lv H."/>
            <person name="Li J."/>
            <person name="Wang J."/>
            <person name="Deng Y."/>
            <person name="Ran L."/>
            <person name="Shi X."/>
            <person name="Wang X."/>
            <person name="Wu Q."/>
            <person name="Li C."/>
            <person name="Ren X."/>
            <person name="Wang J."/>
            <person name="Wang X."/>
            <person name="Li D."/>
            <person name="Liu D."/>
            <person name="Zhang X."/>
            <person name="Ji Z."/>
            <person name="Zhao W."/>
            <person name="Sun Y."/>
            <person name="Zhang Z."/>
            <person name="Bao J."/>
            <person name="Han Y."/>
            <person name="Dong L."/>
            <person name="Ji J."/>
            <person name="Chen P."/>
            <person name="Wu S."/>
            <person name="Liu J."/>
            <person name="Xiao Y."/>
            <person name="Bu D."/>
            <person name="Tan J."/>
            <person name="Yang L."/>
            <person name="Ye C."/>
            <person name="Zhang J."/>
            <person name="Xu J."/>
            <person name="Zhou Y."/>
            <person name="Yu Y."/>
            <person name="Zhang B."/>
            <person name="Zhuang S."/>
            <person name="Wei H."/>
            <person name="Liu B."/>
            <person name="Lei M."/>
            <person name="Yu H."/>
            <person name="Li Y."/>
            <person name="Xu H."/>
            <person name="Wei S."/>
            <person name="He X."/>
            <person name="Fang L."/>
            <person name="Zhang Z."/>
            <person name="Zhang Y."/>
            <person name="Huang X."/>
            <person name="Su Z."/>
            <person name="Tong W."/>
            <person name="Li J."/>
            <person name="Tong Z."/>
            <person name="Li S."/>
            <person name="Ye J."/>
            <person name="Wang L."/>
            <person name="Fang L."/>
            <person name="Lei T."/>
            <person name="Chen C."/>
            <person name="Chen H."/>
            <person name="Xu Z."/>
            <person name="Li H."/>
            <person name="Huang H."/>
            <person name="Zhang F."/>
            <person name="Xu H."/>
            <person name="Li N."/>
            <person name="Zhao C."/>
            <person name="Li S."/>
            <person name="Dong L."/>
            <person name="Huang Y."/>
            <person name="Li L."/>
            <person name="Xi Y."/>
            <person name="Qi Q."/>
            <person name="Li W."/>
            <person name="Zhang B."/>
            <person name="Hu W."/>
            <person name="Zhang Y."/>
            <person name="Tian X."/>
            <person name="Jiao Y."/>
            <person name="Liang X."/>
            <person name="Jin J."/>
            <person name="Gao L."/>
            <person name="Zheng W."/>
            <person name="Hao B."/>
            <person name="Liu S."/>
            <person name="Wang W."/>
            <person name="Yuan L."/>
            <person name="Cao M."/>
            <person name="McDermott J."/>
            <person name="Samudrala R."/>
            <person name="Wang J."/>
            <person name="Wong G.K."/>
            <person name="Yang H."/>
        </authorList>
    </citation>
    <scope>NUCLEOTIDE SEQUENCE [LARGE SCALE GENOMIC DNA]</scope>
    <source>
        <strain evidence="3">cv. 93-11</strain>
    </source>
</reference>
<protein>
    <submittedName>
        <fullName evidence="2">Uncharacterized protein</fullName>
    </submittedName>
</protein>
<evidence type="ECO:0000313" key="2">
    <source>
        <dbReference type="EMBL" id="EEC66956.1"/>
    </source>
</evidence>
<dbReference type="Gramene" id="BGIOSGA032928-TA">
    <property type="protein sequence ID" value="BGIOSGA032928-PA"/>
    <property type="gene ID" value="BGIOSGA032928"/>
</dbReference>